<dbReference type="PANTHER" id="PTHR30348">
    <property type="entry name" value="UNCHARACTERIZED PROTEIN YECE"/>
    <property type="match status" value="1"/>
</dbReference>
<reference evidence="1 2" key="1">
    <citation type="submission" date="2018-06" db="EMBL/GenBank/DDBJ databases">
        <title>Extensive metabolic versatility and redundancy in microbially diverse, dynamic hydrothermal sediments.</title>
        <authorList>
            <person name="Dombrowski N."/>
            <person name="Teske A."/>
            <person name="Baker B.J."/>
        </authorList>
    </citation>
    <scope>NUCLEOTIDE SEQUENCE [LARGE SCALE GENOMIC DNA]</scope>
    <source>
        <strain evidence="1">B66_G16</strain>
    </source>
</reference>
<dbReference type="Pfam" id="PF01904">
    <property type="entry name" value="DUF72"/>
    <property type="match status" value="1"/>
</dbReference>
<dbReference type="InterPro" id="IPR002763">
    <property type="entry name" value="DUF72"/>
</dbReference>
<dbReference type="AlphaFoldDB" id="A0A497EVC8"/>
<protein>
    <submittedName>
        <fullName evidence="1">DUF72 domain-containing protein</fullName>
    </submittedName>
</protein>
<evidence type="ECO:0000313" key="2">
    <source>
        <dbReference type="Proteomes" id="UP000278475"/>
    </source>
</evidence>
<dbReference type="SUPFAM" id="SSF117396">
    <property type="entry name" value="TM1631-like"/>
    <property type="match status" value="1"/>
</dbReference>
<dbReference type="InterPro" id="IPR036520">
    <property type="entry name" value="UPF0759_sf"/>
</dbReference>
<dbReference type="Proteomes" id="UP000278475">
    <property type="component" value="Unassembled WGS sequence"/>
</dbReference>
<organism evidence="1 2">
    <name type="scientific">Thermoproteota archaeon</name>
    <dbReference type="NCBI Taxonomy" id="2056631"/>
    <lineage>
        <taxon>Archaea</taxon>
        <taxon>Thermoproteota</taxon>
    </lineage>
</organism>
<dbReference type="PANTHER" id="PTHR30348:SF4">
    <property type="entry name" value="DUF72 DOMAIN-CONTAINING PROTEIN"/>
    <property type="match status" value="1"/>
</dbReference>
<proteinExistence type="predicted"/>
<name>A0A497EVC8_9CREN</name>
<dbReference type="Gene3D" id="3.20.20.410">
    <property type="entry name" value="Protein of unknown function UPF0759"/>
    <property type="match status" value="1"/>
</dbReference>
<dbReference type="EMBL" id="QMQV01000002">
    <property type="protein sequence ID" value="RLE50680.1"/>
    <property type="molecule type" value="Genomic_DNA"/>
</dbReference>
<sequence>MEVYIGTSGWSYDWNPNGFEWYYENSKLNAVELNASFYRFPFPSMIRSWSRRGKIRWAIKVTRLVTHVYKFGEKSYATWDKFRKLFSPMEHLIDFYLFQLPPSAAPTQQMVERIESFYKKSELETRFALEWRNIKWFSERWVKWCENLGLTLVSLDSPEHPRVIFNVNGIVYLRIHGRDSWYSYCYSEEELEELVNQVVEAKPRKAYVFFNNNHDMLSNAQQMLDIFKLKGVKIA</sequence>
<accession>A0A497EVC8</accession>
<gene>
    <name evidence="1" type="ORF">DRJ31_00425</name>
</gene>
<evidence type="ECO:0000313" key="1">
    <source>
        <dbReference type="EMBL" id="RLE50680.1"/>
    </source>
</evidence>
<comment type="caution">
    <text evidence="1">The sequence shown here is derived from an EMBL/GenBank/DDBJ whole genome shotgun (WGS) entry which is preliminary data.</text>
</comment>